<accession>A0A1R3GNX8</accession>
<evidence type="ECO:0000313" key="1">
    <source>
        <dbReference type="EMBL" id="OMO59793.1"/>
    </source>
</evidence>
<dbReference type="Proteomes" id="UP000187203">
    <property type="component" value="Unassembled WGS sequence"/>
</dbReference>
<protein>
    <submittedName>
        <fullName evidence="1">Uncharacterized protein</fullName>
    </submittedName>
</protein>
<dbReference type="AlphaFoldDB" id="A0A1R3GNX8"/>
<evidence type="ECO:0000313" key="2">
    <source>
        <dbReference type="Proteomes" id="UP000187203"/>
    </source>
</evidence>
<keyword evidence="2" id="KW-1185">Reference proteome</keyword>
<proteinExistence type="predicted"/>
<sequence length="41" mass="4452">MATCSGVVLVQCIEMDLATSATKKNAMILRLMFNAVYCLTP</sequence>
<organism evidence="1 2">
    <name type="scientific">Corchorus olitorius</name>
    <dbReference type="NCBI Taxonomy" id="93759"/>
    <lineage>
        <taxon>Eukaryota</taxon>
        <taxon>Viridiplantae</taxon>
        <taxon>Streptophyta</taxon>
        <taxon>Embryophyta</taxon>
        <taxon>Tracheophyta</taxon>
        <taxon>Spermatophyta</taxon>
        <taxon>Magnoliopsida</taxon>
        <taxon>eudicotyledons</taxon>
        <taxon>Gunneridae</taxon>
        <taxon>Pentapetalae</taxon>
        <taxon>rosids</taxon>
        <taxon>malvids</taxon>
        <taxon>Malvales</taxon>
        <taxon>Malvaceae</taxon>
        <taxon>Grewioideae</taxon>
        <taxon>Apeibeae</taxon>
        <taxon>Corchorus</taxon>
    </lineage>
</organism>
<comment type="caution">
    <text evidence="1">The sequence shown here is derived from an EMBL/GenBank/DDBJ whole genome shotgun (WGS) entry which is preliminary data.</text>
</comment>
<name>A0A1R3GNX8_9ROSI</name>
<dbReference type="EMBL" id="AWUE01022057">
    <property type="protein sequence ID" value="OMO59793.1"/>
    <property type="molecule type" value="Genomic_DNA"/>
</dbReference>
<reference evidence="2" key="1">
    <citation type="submission" date="2013-09" db="EMBL/GenBank/DDBJ databases">
        <title>Corchorus olitorius genome sequencing.</title>
        <authorList>
            <person name="Alam M."/>
            <person name="Haque M.S."/>
            <person name="Islam M.S."/>
            <person name="Emdad E.M."/>
            <person name="Islam M.M."/>
            <person name="Ahmed B."/>
            <person name="Halim A."/>
            <person name="Hossen Q.M.M."/>
            <person name="Hossain M.Z."/>
            <person name="Ahmed R."/>
            <person name="Khan M.M."/>
            <person name="Islam R."/>
            <person name="Rashid M.M."/>
            <person name="Khan S.A."/>
            <person name="Rahman M.S."/>
            <person name="Alam M."/>
            <person name="Yahiya A.S."/>
            <person name="Khan M.S."/>
            <person name="Azam M.S."/>
            <person name="Haque T."/>
            <person name="Lashkar M.Z.H."/>
            <person name="Akhand A.I."/>
            <person name="Morshed G."/>
            <person name="Roy S."/>
            <person name="Uddin K.S."/>
            <person name="Rabeya T."/>
            <person name="Hossain A.S."/>
            <person name="Chowdhury A."/>
            <person name="Snigdha A.R."/>
            <person name="Mortoza M.S."/>
            <person name="Matin S.A."/>
            <person name="Hoque S.M.E."/>
            <person name="Islam M.K."/>
            <person name="Roy D.K."/>
            <person name="Haider R."/>
            <person name="Moosa M.M."/>
            <person name="Elias S.M."/>
            <person name="Hasan A.M."/>
            <person name="Jahan S."/>
            <person name="Shafiuddin M."/>
            <person name="Mahmood N."/>
            <person name="Shommy N.S."/>
        </authorList>
    </citation>
    <scope>NUCLEOTIDE SEQUENCE [LARGE SCALE GENOMIC DNA]</scope>
    <source>
        <strain evidence="2">cv. O-4</strain>
    </source>
</reference>
<gene>
    <name evidence="1" type="ORF">COLO4_34065</name>
</gene>